<accession>A0A0G1VNS8</accession>
<protein>
    <submittedName>
        <fullName evidence="1">Uncharacterized protein</fullName>
    </submittedName>
</protein>
<sequence>MTRDDGKNCACPPHLCPPHLCPWYRDCPGVAQVANVDECRTALSKVESGGLKSTPDGVISFLAALGNVSLRAFIHDQIGQSENISGAESFQNIARKLKSALN</sequence>
<name>A0A0G1VNS8_9BACT</name>
<comment type="caution">
    <text evidence="1">The sequence shown here is derived from an EMBL/GenBank/DDBJ whole genome shotgun (WGS) entry which is preliminary data.</text>
</comment>
<evidence type="ECO:0000313" key="2">
    <source>
        <dbReference type="Proteomes" id="UP000034589"/>
    </source>
</evidence>
<gene>
    <name evidence="1" type="ORF">UY39_C0002G0002</name>
</gene>
<proteinExistence type="predicted"/>
<dbReference type="EMBL" id="LCPV01000002">
    <property type="protein sequence ID" value="KKW08106.1"/>
    <property type="molecule type" value="Genomic_DNA"/>
</dbReference>
<dbReference type="AlphaFoldDB" id="A0A0G1VNS8"/>
<evidence type="ECO:0000313" key="1">
    <source>
        <dbReference type="EMBL" id="KKW08106.1"/>
    </source>
</evidence>
<dbReference type="Proteomes" id="UP000034589">
    <property type="component" value="Unassembled WGS sequence"/>
</dbReference>
<reference evidence="1 2" key="1">
    <citation type="journal article" date="2015" name="Nature">
        <title>rRNA introns, odd ribosomes, and small enigmatic genomes across a large radiation of phyla.</title>
        <authorList>
            <person name="Brown C.T."/>
            <person name="Hug L.A."/>
            <person name="Thomas B.C."/>
            <person name="Sharon I."/>
            <person name="Castelle C.J."/>
            <person name="Singh A."/>
            <person name="Wilkins M.J."/>
            <person name="Williams K.H."/>
            <person name="Banfield J.F."/>
        </authorList>
    </citation>
    <scope>NUCLEOTIDE SEQUENCE [LARGE SCALE GENOMIC DNA]</scope>
</reference>
<organism evidence="1 2">
    <name type="scientific">Candidatus Kaiserbacteria bacterium GW2011_GWC2_49_12</name>
    <dbReference type="NCBI Taxonomy" id="1618675"/>
    <lineage>
        <taxon>Bacteria</taxon>
        <taxon>Candidatus Kaiseribacteriota</taxon>
    </lineage>
</organism>